<reference evidence="7 8" key="1">
    <citation type="submission" date="2014-04" db="EMBL/GenBank/DDBJ databases">
        <title>A new species of microsporidia sheds light on the evolution of extreme parasitism.</title>
        <authorList>
            <person name="Haag K.L."/>
            <person name="James T.Y."/>
            <person name="Larsson R."/>
            <person name="Schaer T.M."/>
            <person name="Refardt D."/>
            <person name="Pombert J.-F."/>
            <person name="Ebert D."/>
        </authorList>
    </citation>
    <scope>NUCLEOTIDE SEQUENCE [LARGE SCALE GENOMIC DNA]</scope>
    <source>
        <strain evidence="7 8">UGP3</strain>
        <tissue evidence="7">Spores</tissue>
    </source>
</reference>
<organism evidence="7 8">
    <name type="scientific">Mitosporidium daphniae</name>
    <dbReference type="NCBI Taxonomy" id="1485682"/>
    <lineage>
        <taxon>Eukaryota</taxon>
        <taxon>Fungi</taxon>
        <taxon>Fungi incertae sedis</taxon>
        <taxon>Microsporidia</taxon>
        <taxon>Mitosporidium</taxon>
    </lineage>
</organism>
<dbReference type="InterPro" id="IPR003653">
    <property type="entry name" value="Peptidase_C48_C"/>
</dbReference>
<name>A0A098VMW9_9MICR</name>
<feature type="compositionally biased region" description="Polar residues" evidence="5">
    <location>
        <begin position="1"/>
        <end position="10"/>
    </location>
</feature>
<evidence type="ECO:0000256" key="4">
    <source>
        <dbReference type="ARBA" id="ARBA00022807"/>
    </source>
</evidence>
<dbReference type="GeneID" id="25260713"/>
<evidence type="ECO:0000256" key="3">
    <source>
        <dbReference type="ARBA" id="ARBA00022801"/>
    </source>
</evidence>
<proteinExistence type="inferred from homology"/>
<dbReference type="RefSeq" id="XP_013236838.1">
    <property type="nucleotide sequence ID" value="XM_013381384.1"/>
</dbReference>
<dbReference type="PANTHER" id="PTHR46915">
    <property type="entry name" value="UBIQUITIN-LIKE PROTEASE 4-RELATED"/>
    <property type="match status" value="1"/>
</dbReference>
<evidence type="ECO:0000259" key="6">
    <source>
        <dbReference type="PROSITE" id="PS50600"/>
    </source>
</evidence>
<dbReference type="GO" id="GO:0016926">
    <property type="term" value="P:protein desumoylation"/>
    <property type="evidence" value="ECO:0007669"/>
    <property type="project" value="UniProtKB-ARBA"/>
</dbReference>
<evidence type="ECO:0000256" key="1">
    <source>
        <dbReference type="ARBA" id="ARBA00005234"/>
    </source>
</evidence>
<dbReference type="GO" id="GO:0019783">
    <property type="term" value="F:ubiquitin-like protein peptidase activity"/>
    <property type="evidence" value="ECO:0007669"/>
    <property type="project" value="UniProtKB-ARBA"/>
</dbReference>
<dbReference type="InterPro" id="IPR038765">
    <property type="entry name" value="Papain-like_cys_pep_sf"/>
</dbReference>
<keyword evidence="4" id="KW-0788">Thiol protease</keyword>
<dbReference type="AlphaFoldDB" id="A0A098VMW9"/>
<keyword evidence="3" id="KW-0378">Hydrolase</keyword>
<evidence type="ECO:0000313" key="7">
    <source>
        <dbReference type="EMBL" id="KGG50402.1"/>
    </source>
</evidence>
<protein>
    <submittedName>
        <fullName evidence="7">Cysteine proteinase</fullName>
    </submittedName>
</protein>
<dbReference type="PANTHER" id="PTHR46915:SF2">
    <property type="entry name" value="UBIQUITIN-LIKE PROTEASE 4"/>
    <property type="match status" value="1"/>
</dbReference>
<dbReference type="OrthoDB" id="442460at2759"/>
<keyword evidence="2" id="KW-0645">Protease</keyword>
<gene>
    <name evidence="7" type="ORF">DI09_71p50</name>
</gene>
<evidence type="ECO:0000256" key="5">
    <source>
        <dbReference type="SAM" id="MobiDB-lite"/>
    </source>
</evidence>
<evidence type="ECO:0000256" key="2">
    <source>
        <dbReference type="ARBA" id="ARBA00022670"/>
    </source>
</evidence>
<dbReference type="HOGENOM" id="CLU_525881_0_0_1"/>
<dbReference type="GO" id="GO:0008234">
    <property type="term" value="F:cysteine-type peptidase activity"/>
    <property type="evidence" value="ECO:0007669"/>
    <property type="project" value="UniProtKB-KW"/>
</dbReference>
<comment type="caution">
    <text evidence="7">The sequence shown here is derived from an EMBL/GenBank/DDBJ whole genome shotgun (WGS) entry which is preliminary data.</text>
</comment>
<evidence type="ECO:0000313" key="8">
    <source>
        <dbReference type="Proteomes" id="UP000029725"/>
    </source>
</evidence>
<feature type="region of interest" description="Disordered" evidence="5">
    <location>
        <begin position="1"/>
        <end position="43"/>
    </location>
</feature>
<dbReference type="PROSITE" id="PS50600">
    <property type="entry name" value="ULP_PROTEASE"/>
    <property type="match status" value="1"/>
</dbReference>
<dbReference type="Gene3D" id="3.40.395.10">
    <property type="entry name" value="Adenoviral Proteinase, Chain A"/>
    <property type="match status" value="2"/>
</dbReference>
<feature type="compositionally biased region" description="Polar residues" evidence="5">
    <location>
        <begin position="20"/>
        <end position="38"/>
    </location>
</feature>
<sequence>MDSNDDTPSSARRIPMPVSNPLSRATNSFDTSSKSINLSGPHLQNAPLPAQWASREIPLARHRRAVQQAPEGFVPMHSLLPAAYTKADDSQDFLAKTPAPNYDGAVKASEDDHSTAEFTHPVAKNSDAGFPSLVFLLVGVPGAENNANSLPKSASEHRLFEKEISPSKEHLCTLFSEYPDECRAPLLQEEIFQETRSCLLRKYSTKASPLRRSSSRVSNKGERARYDADCVALDDGSVAQDCLSQISHKSGRIAYTITEEEFLRLDDGVFLNDTIVDFFLRLFLNQDSPNALCGESDHKILENMRPRIRLTNSFFFRQLLSEGEGRVYKPMRIFFYNYVVIPVNEWFIEQEASLLETDCPEAGTDPVWMINSALINTRYINAPMQKNSADCGLFLLNYAYMFFQDPEKVARQIEERVSFQNWFDPKEMKYSRATLKEILSEMLKQSVHVTDMASSAPCINILSLQPAIDSPPQSSASQLNHTVDITLQDSPANIASARSAAASVNDDKEIVLIDGFPC</sequence>
<dbReference type="Proteomes" id="UP000029725">
    <property type="component" value="Unassembled WGS sequence"/>
</dbReference>
<dbReference type="EMBL" id="JMKJ01000581">
    <property type="protein sequence ID" value="KGG50402.1"/>
    <property type="molecule type" value="Genomic_DNA"/>
</dbReference>
<keyword evidence="8" id="KW-1185">Reference proteome</keyword>
<dbReference type="SUPFAM" id="SSF54001">
    <property type="entry name" value="Cysteine proteinases"/>
    <property type="match status" value="1"/>
</dbReference>
<feature type="domain" description="Ubiquitin-like protease family profile" evidence="6">
    <location>
        <begin position="255"/>
        <end position="402"/>
    </location>
</feature>
<comment type="similarity">
    <text evidence="1">Belongs to the peptidase C48 family.</text>
</comment>
<dbReference type="VEuPathDB" id="MicrosporidiaDB:DI09_71p50"/>
<accession>A0A098VMW9</accession>
<dbReference type="GO" id="GO:0006508">
    <property type="term" value="P:proteolysis"/>
    <property type="evidence" value="ECO:0007669"/>
    <property type="project" value="UniProtKB-KW"/>
</dbReference>